<sequence>MKLKILALIAVIGLAGCNDEELNKFVRQADSPVYSGDRSDLLAYGQQLWNDPSLGNSGLACATCHAGGTAFNDSFKQPYPHLVAMAEDMSGLTSIDAEQMVQFCMLQPMQADMFAWDSKELAALTLYVEKVVQVEFINQH</sequence>
<evidence type="ECO:0000313" key="5">
    <source>
        <dbReference type="EMBL" id="SQD80787.1"/>
    </source>
</evidence>
<dbReference type="InterPro" id="IPR009056">
    <property type="entry name" value="Cyt_c-like_dom"/>
</dbReference>
<dbReference type="Pfam" id="PF21342">
    <property type="entry name" value="SoxA-TsdA_cyt-c"/>
    <property type="match status" value="1"/>
</dbReference>
<dbReference type="PROSITE" id="PS51257">
    <property type="entry name" value="PROKAR_LIPOPROTEIN"/>
    <property type="match status" value="1"/>
</dbReference>
<protein>
    <recommendedName>
        <fullName evidence="4">Cytochrome c domain-containing protein</fullName>
    </recommendedName>
</protein>
<dbReference type="GO" id="GO:0020037">
    <property type="term" value="F:heme binding"/>
    <property type="evidence" value="ECO:0007669"/>
    <property type="project" value="InterPro"/>
</dbReference>
<organism evidence="5 6">
    <name type="scientific">Moritella yayanosii</name>
    <dbReference type="NCBI Taxonomy" id="69539"/>
    <lineage>
        <taxon>Bacteria</taxon>
        <taxon>Pseudomonadati</taxon>
        <taxon>Pseudomonadota</taxon>
        <taxon>Gammaproteobacteria</taxon>
        <taxon>Alteromonadales</taxon>
        <taxon>Moritellaceae</taxon>
        <taxon>Moritella</taxon>
    </lineage>
</organism>
<feature type="domain" description="Cytochrome c" evidence="4">
    <location>
        <begin position="45"/>
        <end position="130"/>
    </location>
</feature>
<dbReference type="GO" id="GO:0009055">
    <property type="term" value="F:electron transfer activity"/>
    <property type="evidence" value="ECO:0007669"/>
    <property type="project" value="InterPro"/>
</dbReference>
<dbReference type="SUPFAM" id="SSF46626">
    <property type="entry name" value="Cytochrome c"/>
    <property type="match status" value="1"/>
</dbReference>
<evidence type="ECO:0000259" key="4">
    <source>
        <dbReference type="Pfam" id="PF21342"/>
    </source>
</evidence>
<evidence type="ECO:0000256" key="3">
    <source>
        <dbReference type="ARBA" id="ARBA00023004"/>
    </source>
</evidence>
<dbReference type="GO" id="GO:0046872">
    <property type="term" value="F:metal ion binding"/>
    <property type="evidence" value="ECO:0007669"/>
    <property type="project" value="UniProtKB-KW"/>
</dbReference>
<evidence type="ECO:0000256" key="1">
    <source>
        <dbReference type="ARBA" id="ARBA00022617"/>
    </source>
</evidence>
<dbReference type="EMBL" id="LS483250">
    <property type="protein sequence ID" value="SQD80787.1"/>
    <property type="molecule type" value="Genomic_DNA"/>
</dbReference>
<keyword evidence="3" id="KW-0408">Iron</keyword>
<gene>
    <name evidence="5" type="ORF">MORIYA_4335</name>
</gene>
<keyword evidence="2" id="KW-0479">Metal-binding</keyword>
<dbReference type="Gene3D" id="1.10.760.10">
    <property type="entry name" value="Cytochrome c-like domain"/>
    <property type="match status" value="1"/>
</dbReference>
<dbReference type="RefSeq" id="WP_232011704.1">
    <property type="nucleotide sequence ID" value="NZ_LS483250.1"/>
</dbReference>
<dbReference type="Proteomes" id="UP000250163">
    <property type="component" value="Chromosome MORIYA"/>
</dbReference>
<accession>A0A330LUT4</accession>
<dbReference type="AlphaFoldDB" id="A0A330LUT4"/>
<keyword evidence="1" id="KW-0349">Heme</keyword>
<dbReference type="InterPro" id="IPR036909">
    <property type="entry name" value="Cyt_c-like_dom_sf"/>
</dbReference>
<reference evidence="6" key="1">
    <citation type="submission" date="2018-05" db="EMBL/GenBank/DDBJ databases">
        <authorList>
            <person name="Cea G.-C."/>
            <person name="William W."/>
        </authorList>
    </citation>
    <scope>NUCLEOTIDE SEQUENCE [LARGE SCALE GENOMIC DNA]</scope>
    <source>
        <strain evidence="6">DB21MT 5</strain>
    </source>
</reference>
<keyword evidence="6" id="KW-1185">Reference proteome</keyword>
<dbReference type="KEGG" id="mya:MORIYA_4335"/>
<name>A0A330LUT4_9GAMM</name>
<evidence type="ECO:0000313" key="6">
    <source>
        <dbReference type="Proteomes" id="UP000250163"/>
    </source>
</evidence>
<evidence type="ECO:0000256" key="2">
    <source>
        <dbReference type="ARBA" id="ARBA00022723"/>
    </source>
</evidence>
<proteinExistence type="predicted"/>